<dbReference type="InterPro" id="IPR000524">
    <property type="entry name" value="Tscrpt_reg_HTH_GntR"/>
</dbReference>
<dbReference type="InterPro" id="IPR036390">
    <property type="entry name" value="WH_DNA-bd_sf"/>
</dbReference>
<keyword evidence="6" id="KW-1185">Reference proteome</keyword>
<dbReference type="EMBL" id="JAUQYP010000001">
    <property type="protein sequence ID" value="MDO8106618.1"/>
    <property type="molecule type" value="Genomic_DNA"/>
</dbReference>
<evidence type="ECO:0000313" key="6">
    <source>
        <dbReference type="Proteomes" id="UP001232536"/>
    </source>
</evidence>
<evidence type="ECO:0000259" key="4">
    <source>
        <dbReference type="PROSITE" id="PS50949"/>
    </source>
</evidence>
<keyword evidence="1" id="KW-0805">Transcription regulation</keyword>
<dbReference type="Gene3D" id="3.40.1410.10">
    <property type="entry name" value="Chorismate lyase-like"/>
    <property type="match status" value="1"/>
</dbReference>
<dbReference type="Gene3D" id="1.10.10.10">
    <property type="entry name" value="Winged helix-like DNA-binding domain superfamily/Winged helix DNA-binding domain"/>
    <property type="match status" value="1"/>
</dbReference>
<dbReference type="InterPro" id="IPR050679">
    <property type="entry name" value="Bact_HTH_transcr_reg"/>
</dbReference>
<dbReference type="RefSeq" id="WP_304600263.1">
    <property type="nucleotide sequence ID" value="NZ_JAUQYO010000001.1"/>
</dbReference>
<feature type="domain" description="HTH gntR-type" evidence="4">
    <location>
        <begin position="15"/>
        <end position="83"/>
    </location>
</feature>
<accession>A0ABT9DBN8</accession>
<dbReference type="PRINTS" id="PR00035">
    <property type="entry name" value="HTHGNTR"/>
</dbReference>
<dbReference type="InterPro" id="IPR036388">
    <property type="entry name" value="WH-like_DNA-bd_sf"/>
</dbReference>
<evidence type="ECO:0000256" key="1">
    <source>
        <dbReference type="ARBA" id="ARBA00023015"/>
    </source>
</evidence>
<dbReference type="CDD" id="cd07377">
    <property type="entry name" value="WHTH_GntR"/>
    <property type="match status" value="1"/>
</dbReference>
<name>A0ABT9DBN8_9CELL</name>
<evidence type="ECO:0000256" key="3">
    <source>
        <dbReference type="ARBA" id="ARBA00023163"/>
    </source>
</evidence>
<dbReference type="PANTHER" id="PTHR44846">
    <property type="entry name" value="MANNOSYL-D-GLYCERATE TRANSPORT/METABOLISM SYSTEM REPRESSOR MNGR-RELATED"/>
    <property type="match status" value="1"/>
</dbReference>
<proteinExistence type="predicted"/>
<dbReference type="PROSITE" id="PS50949">
    <property type="entry name" value="HTH_GNTR"/>
    <property type="match status" value="1"/>
</dbReference>
<evidence type="ECO:0000313" key="5">
    <source>
        <dbReference type="EMBL" id="MDO8106618.1"/>
    </source>
</evidence>
<comment type="caution">
    <text evidence="5">The sequence shown here is derived from an EMBL/GenBank/DDBJ whole genome shotgun (WGS) entry which is preliminary data.</text>
</comment>
<protein>
    <submittedName>
        <fullName evidence="5">GntR family transcriptional regulator</fullName>
    </submittedName>
</protein>
<dbReference type="SMART" id="SM00866">
    <property type="entry name" value="UTRA"/>
    <property type="match status" value="1"/>
</dbReference>
<dbReference type="InterPro" id="IPR011663">
    <property type="entry name" value="UTRA"/>
</dbReference>
<dbReference type="PANTHER" id="PTHR44846:SF17">
    <property type="entry name" value="GNTR-FAMILY TRANSCRIPTIONAL REGULATOR"/>
    <property type="match status" value="1"/>
</dbReference>
<evidence type="ECO:0000256" key="2">
    <source>
        <dbReference type="ARBA" id="ARBA00023125"/>
    </source>
</evidence>
<keyword evidence="2" id="KW-0238">DNA-binding</keyword>
<dbReference type="Pfam" id="PF00392">
    <property type="entry name" value="GntR"/>
    <property type="match status" value="1"/>
</dbReference>
<dbReference type="SUPFAM" id="SSF64288">
    <property type="entry name" value="Chorismate lyase-like"/>
    <property type="match status" value="1"/>
</dbReference>
<dbReference type="Pfam" id="PF07702">
    <property type="entry name" value="UTRA"/>
    <property type="match status" value="1"/>
</dbReference>
<dbReference type="InterPro" id="IPR028978">
    <property type="entry name" value="Chorismate_lyase_/UTRA_dom_sf"/>
</dbReference>
<sequence>MPQPLRVELDRSSPVPLYHQVAQAIQAAIDDGRLPSGALLENEVSLAARLGISRPTARQALRELVDKGRLVRRRGAGTRVAPAAIRRPADLTSLFDDLNRAGRSPSTTVLEHRTVPASPEVAEALDLAEGAAVVATRRLRLADGEPLAVLGNFLPVSIAPDRVELESDGLYACLRTRGVMPRVANRRIGARSATAAEARLLGEPARAALLTVEGTAFDETGTPVEFGRHVYRASRYTFDATLFVG</sequence>
<dbReference type="Proteomes" id="UP001232536">
    <property type="component" value="Unassembled WGS sequence"/>
</dbReference>
<keyword evidence="3" id="KW-0804">Transcription</keyword>
<dbReference type="SUPFAM" id="SSF46785">
    <property type="entry name" value="Winged helix' DNA-binding domain"/>
    <property type="match status" value="1"/>
</dbReference>
<gene>
    <name evidence="5" type="ORF">Q6348_05335</name>
</gene>
<organism evidence="5 6">
    <name type="scientific">Actinotalea lenta</name>
    <dbReference type="NCBI Taxonomy" id="3064654"/>
    <lineage>
        <taxon>Bacteria</taxon>
        <taxon>Bacillati</taxon>
        <taxon>Actinomycetota</taxon>
        <taxon>Actinomycetes</taxon>
        <taxon>Micrococcales</taxon>
        <taxon>Cellulomonadaceae</taxon>
        <taxon>Actinotalea</taxon>
    </lineage>
</organism>
<reference evidence="5 6" key="1">
    <citation type="submission" date="2023-07" db="EMBL/GenBank/DDBJ databases">
        <title>Description of novel actinomycetes strains, isolated from tidal flat sediment.</title>
        <authorList>
            <person name="Lu C."/>
        </authorList>
    </citation>
    <scope>NUCLEOTIDE SEQUENCE [LARGE SCALE GENOMIC DNA]</scope>
    <source>
        <strain evidence="5 6">SYSU T00b441</strain>
    </source>
</reference>
<dbReference type="SMART" id="SM00345">
    <property type="entry name" value="HTH_GNTR"/>
    <property type="match status" value="1"/>
</dbReference>